<dbReference type="Pfam" id="PF00005">
    <property type="entry name" value="ABC_tran"/>
    <property type="match status" value="1"/>
</dbReference>
<protein>
    <submittedName>
        <fullName evidence="4">ABC-2 type transport system ATP-binding protein</fullName>
    </submittedName>
</protein>
<dbReference type="EMBL" id="RKHK01000001">
    <property type="protein sequence ID" value="ROR73982.1"/>
    <property type="molecule type" value="Genomic_DNA"/>
</dbReference>
<dbReference type="SMART" id="SM00382">
    <property type="entry name" value="AAA"/>
    <property type="match status" value="1"/>
</dbReference>
<evidence type="ECO:0000313" key="5">
    <source>
        <dbReference type="Proteomes" id="UP000280668"/>
    </source>
</evidence>
<reference evidence="4 5" key="1">
    <citation type="submission" date="2018-11" db="EMBL/GenBank/DDBJ databases">
        <title>Sequencing the genomes of 1000 actinobacteria strains.</title>
        <authorList>
            <person name="Klenk H.-P."/>
        </authorList>
    </citation>
    <scope>NUCLEOTIDE SEQUENCE [LARGE SCALE GENOMIC DNA]</scope>
    <source>
        <strain evidence="4 5">DSM 11294</strain>
    </source>
</reference>
<gene>
    <name evidence="4" type="ORF">EDD31_2377</name>
</gene>
<evidence type="ECO:0000259" key="3">
    <source>
        <dbReference type="PROSITE" id="PS50893"/>
    </source>
</evidence>
<dbReference type="InterPro" id="IPR003593">
    <property type="entry name" value="AAA+_ATPase"/>
</dbReference>
<dbReference type="PANTHER" id="PTHR43158">
    <property type="entry name" value="SKFA PEPTIDE EXPORT ATP-BINDING PROTEIN SKFE"/>
    <property type="match status" value="1"/>
</dbReference>
<keyword evidence="5" id="KW-1185">Reference proteome</keyword>
<keyword evidence="1" id="KW-0547">Nucleotide-binding</keyword>
<dbReference type="InterPro" id="IPR003439">
    <property type="entry name" value="ABC_transporter-like_ATP-bd"/>
</dbReference>
<dbReference type="PANTHER" id="PTHR43158:SF5">
    <property type="entry name" value="ABC TRANSPORTER, ATP-BINDING PROTEIN"/>
    <property type="match status" value="1"/>
</dbReference>
<dbReference type="GO" id="GO:0016887">
    <property type="term" value="F:ATP hydrolysis activity"/>
    <property type="evidence" value="ECO:0007669"/>
    <property type="project" value="InterPro"/>
</dbReference>
<dbReference type="SUPFAM" id="SSF52540">
    <property type="entry name" value="P-loop containing nucleoside triphosphate hydrolases"/>
    <property type="match status" value="1"/>
</dbReference>
<dbReference type="Proteomes" id="UP000280668">
    <property type="component" value="Unassembled WGS sequence"/>
</dbReference>
<evidence type="ECO:0000313" key="4">
    <source>
        <dbReference type="EMBL" id="ROR73982.1"/>
    </source>
</evidence>
<dbReference type="OrthoDB" id="9804819at2"/>
<dbReference type="PROSITE" id="PS50893">
    <property type="entry name" value="ABC_TRANSPORTER_2"/>
    <property type="match status" value="1"/>
</dbReference>
<comment type="caution">
    <text evidence="4">The sequence shown here is derived from an EMBL/GenBank/DDBJ whole genome shotgun (WGS) entry which is preliminary data.</text>
</comment>
<keyword evidence="2 4" id="KW-0067">ATP-binding</keyword>
<accession>A0A3N2BFG1</accession>
<evidence type="ECO:0000256" key="1">
    <source>
        <dbReference type="ARBA" id="ARBA00022741"/>
    </source>
</evidence>
<feature type="domain" description="ABC transporter" evidence="3">
    <location>
        <begin position="19"/>
        <end position="244"/>
    </location>
</feature>
<evidence type="ECO:0000256" key="2">
    <source>
        <dbReference type="ARBA" id="ARBA00022840"/>
    </source>
</evidence>
<dbReference type="GO" id="GO:0005524">
    <property type="term" value="F:ATP binding"/>
    <property type="evidence" value="ECO:0007669"/>
    <property type="project" value="UniProtKB-KW"/>
</dbReference>
<sequence>MSTPQTEPDGQPQAAGFAVQTTGLTVDFGDTRALDGIDLTLPAGAITGLLGRNGSGKTTLLTTLAAHRRPSAGVVQVDGENPWENQRLMEGTCLIQEAGHLMKDEKLSQNLDVVASLRPHWSEDLAGRLMDAYELQPRKTLDSLSRGQRSAFAVVVGLASRAPLTMLDEVHLGMDAPSRYTLYDTLLEDYAAHPRTIVMSSHLIGEIERFLEHVVVLERGRPVITGEADELRARHPGGLQELVVEIARHRGARRPGAPETEGSA</sequence>
<dbReference type="InterPro" id="IPR027417">
    <property type="entry name" value="P-loop_NTPase"/>
</dbReference>
<proteinExistence type="predicted"/>
<name>A0A3N2BFG1_9MICO</name>
<dbReference type="AlphaFoldDB" id="A0A3N2BFG1"/>
<dbReference type="Gene3D" id="3.40.50.300">
    <property type="entry name" value="P-loop containing nucleotide triphosphate hydrolases"/>
    <property type="match status" value="1"/>
</dbReference>
<dbReference type="RefSeq" id="WP_123304331.1">
    <property type="nucleotide sequence ID" value="NZ_RKHK01000001.1"/>
</dbReference>
<organism evidence="4 5">
    <name type="scientific">Bogoriella caseilytica</name>
    <dbReference type="NCBI Taxonomy" id="56055"/>
    <lineage>
        <taxon>Bacteria</taxon>
        <taxon>Bacillati</taxon>
        <taxon>Actinomycetota</taxon>
        <taxon>Actinomycetes</taxon>
        <taxon>Micrococcales</taxon>
        <taxon>Bogoriellaceae</taxon>
        <taxon>Bogoriella</taxon>
    </lineage>
</organism>